<evidence type="ECO:0000256" key="6">
    <source>
        <dbReference type="ARBA" id="ARBA00022723"/>
    </source>
</evidence>
<sequence>MMRVSSPMFVLLLFALQAVTVVGAHSGDKLIRKKRHWITPPKLLIENKDYTNEKSVARIHSDYHDGTGNVIYSLKGRGASQHPFHVFVVDPLSGLIRVTKLLDREFIDMYNLTGFAHFLNGTLAEDAIDIIFKIVDVNDNPPVFQPMKPAEVDELSPIGTSVMQLLAIDADEALNNNSLIAFSIIDQKPPEDMFYVNRTGTIFVKKPTLDREKTKQYILTVKGRDEDGAPRGKTATSSVTINIRDVNDNLPTLEKDEYEASINENSQGVEVLRIKAQDLDQESTDNWAAVYDIVQGNDDGYFSIKTDPKTNEGILMLDKPVDYENVKDLNLGLIVKNKAPLFGGAGGGGGPGGGGGAGGGGRPGGGGSKPGTGGGTGGGGGGGRPSRPSRPSRPTGAGGSPSKKKFKTYPIKIDVKNLPDPPRFQPKVKAIPVSEGPDSVNTNDVIATYPAVDGDTGEPVENVRYAKGSDPENWLSIDPETAEIRLNKIPDRESPALVNGTYFAEVLAITDETPAKTATGTIAIQVEDFNDNCPSLTSHFETICTTANAVNVTAHDEDADPNGSPLDFVIVPEGTRGKWQVEHLNETAAILRAQESLWTGLYEVEFVIKDKQGLACPEPQKMRIQVCVCDDGVMCRERSASSQHSKRTELGSAAIGLAVLGLLLLLLIPLLMLVCQCGDTAHFPDLFAEMPFDTKTRLINYHTEHLGEKPEVPLLDMPKQAERHMVSMGMGAPKKSVAIAPLSPVDFHQSVTSVNEMNGAPFQEDFISVHREGMQSMNQVDSFGFSAEFEGRESQGGGELYDYMALPDYFLGQYYSQATNRNDNTQVKDGLMMYEDEGQGSSAGSVGCCSLLESDDDLQFLDDLGMKFKTLAEVCGGKKITSEVKEVFTPPPHSSLTSSQTSVSSSVAAQQLPPPPKVQPTITKTEQAVVRETVEPSQLVKASTSIVREGMTTVRTGMENHNQMLLLQQQQQQQQQQQPQPQPVYYNSVPLLQPMRYVIQPQVQNTVLLAEAPSTNIQGMVLVHDTQAVSSPGVFIQGQTVMSGGQAQGSGMVLVENNGIHGSCANVLIHTGNFFGPQSMMVVEDKVAAGSMKVRKGSQTCLVQGGTFQPGEHSGSQRIQEGVKVVKGARRGKESQRRSPGSKEVPTAKASRSLSVGATSIL</sequence>
<feature type="compositionally biased region" description="Polar residues" evidence="18">
    <location>
        <begin position="1150"/>
        <end position="1162"/>
    </location>
</feature>
<evidence type="ECO:0000256" key="16">
    <source>
        <dbReference type="RuleBase" id="RU003318"/>
    </source>
</evidence>
<evidence type="ECO:0000256" key="18">
    <source>
        <dbReference type="SAM" id="MobiDB-lite"/>
    </source>
</evidence>
<keyword evidence="5 16" id="KW-0812">Transmembrane</keyword>
<evidence type="ECO:0000256" key="4">
    <source>
        <dbReference type="ARBA" id="ARBA00022685"/>
    </source>
</evidence>
<dbReference type="RefSeq" id="XP_008275856.1">
    <property type="nucleotide sequence ID" value="XM_008277634.1"/>
</dbReference>
<evidence type="ECO:0000259" key="20">
    <source>
        <dbReference type="PROSITE" id="PS50268"/>
    </source>
</evidence>
<organism evidence="21 22">
    <name type="scientific">Stegastes partitus</name>
    <name type="common">bicolor damselfish</name>
    <dbReference type="NCBI Taxonomy" id="144197"/>
    <lineage>
        <taxon>Eukaryota</taxon>
        <taxon>Metazoa</taxon>
        <taxon>Chordata</taxon>
        <taxon>Craniata</taxon>
        <taxon>Vertebrata</taxon>
        <taxon>Euteleostomi</taxon>
        <taxon>Actinopterygii</taxon>
        <taxon>Neopterygii</taxon>
        <taxon>Teleostei</taxon>
        <taxon>Neoteleostei</taxon>
        <taxon>Acanthomorphata</taxon>
        <taxon>Ovalentaria</taxon>
        <taxon>Pomacentridae</taxon>
        <taxon>Stegastes</taxon>
    </lineage>
</organism>
<dbReference type="PRINTS" id="PR00205">
    <property type="entry name" value="CADHERIN"/>
</dbReference>
<dbReference type="AlphaFoldDB" id="A0A9Y4JRZ9"/>
<feature type="domain" description="Cadherin" evidence="20">
    <location>
        <begin position="425"/>
        <end position="536"/>
    </location>
</feature>
<feature type="compositionally biased region" description="Low complexity" evidence="18">
    <location>
        <begin position="894"/>
        <end position="911"/>
    </location>
</feature>
<keyword evidence="4" id="KW-0165">Cleavage on pair of basic residues</keyword>
<dbReference type="InterPro" id="IPR050971">
    <property type="entry name" value="Cadherin-domain_protein"/>
</dbReference>
<evidence type="ECO:0000256" key="1">
    <source>
        <dbReference type="ARBA" id="ARBA00004251"/>
    </source>
</evidence>
<feature type="domain" description="Cadherin" evidence="20">
    <location>
        <begin position="62"/>
        <end position="144"/>
    </location>
</feature>
<dbReference type="GO" id="GO:0005509">
    <property type="term" value="F:calcium ion binding"/>
    <property type="evidence" value="ECO:0007669"/>
    <property type="project" value="UniProtKB-UniRule"/>
</dbReference>
<evidence type="ECO:0000256" key="10">
    <source>
        <dbReference type="ARBA" id="ARBA00022889"/>
    </source>
</evidence>
<dbReference type="Gene3D" id="4.10.900.10">
    <property type="entry name" value="TCF3-CBD (Catenin binding domain)"/>
    <property type="match status" value="1"/>
</dbReference>
<keyword evidence="21" id="KW-1185">Reference proteome</keyword>
<evidence type="ECO:0000256" key="14">
    <source>
        <dbReference type="ARBA" id="ARBA00023180"/>
    </source>
</evidence>
<evidence type="ECO:0000256" key="13">
    <source>
        <dbReference type="ARBA" id="ARBA00023136"/>
    </source>
</evidence>
<dbReference type="GO" id="GO:0005886">
    <property type="term" value="C:plasma membrane"/>
    <property type="evidence" value="ECO:0007669"/>
    <property type="project" value="UniProtKB-SubCell"/>
</dbReference>
<dbReference type="PANTHER" id="PTHR24025:SF29">
    <property type="entry name" value="DESMOGLEIN-2-LIKE-RELATED"/>
    <property type="match status" value="1"/>
</dbReference>
<evidence type="ECO:0000256" key="3">
    <source>
        <dbReference type="ARBA" id="ARBA00022475"/>
    </source>
</evidence>
<dbReference type="PROSITE" id="PS50268">
    <property type="entry name" value="CADHERIN_2"/>
    <property type="match status" value="4"/>
</dbReference>
<dbReference type="Proteomes" id="UP000694891">
    <property type="component" value="Unplaced"/>
</dbReference>
<evidence type="ECO:0000256" key="12">
    <source>
        <dbReference type="ARBA" id="ARBA00022989"/>
    </source>
</evidence>
<proteinExistence type="predicted"/>
<dbReference type="SUPFAM" id="SSF49313">
    <property type="entry name" value="Cadherin-like"/>
    <property type="match status" value="5"/>
</dbReference>
<feature type="region of interest" description="Disordered" evidence="18">
    <location>
        <begin position="1125"/>
        <end position="1162"/>
    </location>
</feature>
<dbReference type="InterPro" id="IPR015919">
    <property type="entry name" value="Cadherin-like_sf"/>
</dbReference>
<dbReference type="FunFam" id="2.60.40.60:FF:000068">
    <property type="entry name" value="Desmoglein 1"/>
    <property type="match status" value="1"/>
</dbReference>
<keyword evidence="12" id="KW-1133">Transmembrane helix</keyword>
<dbReference type="InterPro" id="IPR027397">
    <property type="entry name" value="Catenin-bd_sf"/>
</dbReference>
<keyword evidence="13" id="KW-0472">Membrane</keyword>
<feature type="chain" id="PRO_5041375943" evidence="19">
    <location>
        <begin position="25"/>
        <end position="1162"/>
    </location>
</feature>
<evidence type="ECO:0000256" key="17">
    <source>
        <dbReference type="RuleBase" id="RU004358"/>
    </source>
</evidence>
<feature type="domain" description="Cadherin" evidence="20">
    <location>
        <begin position="144"/>
        <end position="253"/>
    </location>
</feature>
<dbReference type="GO" id="GO:0045216">
    <property type="term" value="P:cell-cell junction organization"/>
    <property type="evidence" value="ECO:0007669"/>
    <property type="project" value="UniProtKB-ARBA"/>
</dbReference>
<dbReference type="GO" id="GO:0055113">
    <property type="term" value="P:epiboly involved in gastrulation with mouth forming second"/>
    <property type="evidence" value="ECO:0007669"/>
    <property type="project" value="UniProtKB-ARBA"/>
</dbReference>
<dbReference type="FunFam" id="2.60.40.60:FF:000031">
    <property type="entry name" value="Cadherin 3"/>
    <property type="match status" value="1"/>
</dbReference>
<evidence type="ECO:0000256" key="5">
    <source>
        <dbReference type="ARBA" id="ARBA00022692"/>
    </source>
</evidence>
<reference evidence="22" key="1">
    <citation type="submission" date="2025-08" db="UniProtKB">
        <authorList>
            <consortium name="RefSeq"/>
        </authorList>
    </citation>
    <scope>IDENTIFICATION</scope>
</reference>
<dbReference type="FunFam" id="2.60.40.60:FF:000011">
    <property type="entry name" value="Cadherin 1"/>
    <property type="match status" value="1"/>
</dbReference>
<feature type="region of interest" description="Disordered" evidence="18">
    <location>
        <begin position="353"/>
        <end position="409"/>
    </location>
</feature>
<evidence type="ECO:0000256" key="2">
    <source>
        <dbReference type="ARBA" id="ARBA00004568"/>
    </source>
</evidence>
<comment type="subcellular location">
    <subcellularLocation>
        <location evidence="2">Cell junction</location>
        <location evidence="2">Desmosome</location>
    </subcellularLocation>
    <subcellularLocation>
        <location evidence="1 16">Cell membrane</location>
        <topology evidence="1 16">Single-pass type I membrane protein</topology>
    </subcellularLocation>
</comment>
<comment type="function">
    <text evidence="17">A component of desmosome cell-cell junctions which are required for positive regulation of cellular adhesion. Involved in the interaction of plaque proteins and intermediate filaments mediating cell-cell adhesion.</text>
</comment>
<dbReference type="GO" id="GO:0007156">
    <property type="term" value="P:homophilic cell adhesion via plasma membrane adhesion molecules"/>
    <property type="evidence" value="ECO:0007669"/>
    <property type="project" value="InterPro"/>
</dbReference>
<dbReference type="PROSITE" id="PS00232">
    <property type="entry name" value="CADHERIN_1"/>
    <property type="match status" value="2"/>
</dbReference>
<evidence type="ECO:0000256" key="7">
    <source>
        <dbReference type="ARBA" id="ARBA00022729"/>
    </source>
</evidence>
<dbReference type="PANTHER" id="PTHR24025">
    <property type="entry name" value="DESMOGLEIN FAMILY MEMBER"/>
    <property type="match status" value="1"/>
</dbReference>
<dbReference type="InterPro" id="IPR020894">
    <property type="entry name" value="Cadherin_CS"/>
</dbReference>
<dbReference type="GO" id="GO:0030057">
    <property type="term" value="C:desmosome"/>
    <property type="evidence" value="ECO:0007669"/>
    <property type="project" value="UniProtKB-SubCell"/>
</dbReference>
<dbReference type="FunFam" id="2.60.40.60:FF:000074">
    <property type="entry name" value="Desmoglein 4"/>
    <property type="match status" value="1"/>
</dbReference>
<dbReference type="FunFam" id="4.10.900.10:FF:000003">
    <property type="entry name" value="Desmoglein 1"/>
    <property type="match status" value="1"/>
</dbReference>
<dbReference type="InterPro" id="IPR000233">
    <property type="entry name" value="Cadherin_Y-type_LIR"/>
</dbReference>
<evidence type="ECO:0000256" key="8">
    <source>
        <dbReference type="ARBA" id="ARBA00022737"/>
    </source>
</evidence>
<feature type="compositionally biased region" description="Gly residues" evidence="18">
    <location>
        <begin position="353"/>
        <end position="384"/>
    </location>
</feature>
<dbReference type="Pfam" id="PF00028">
    <property type="entry name" value="Cadherin"/>
    <property type="match status" value="3"/>
</dbReference>
<feature type="signal peptide" evidence="19">
    <location>
        <begin position="1"/>
        <end position="24"/>
    </location>
</feature>
<dbReference type="InterPro" id="IPR002126">
    <property type="entry name" value="Cadherin-like_dom"/>
</dbReference>
<accession>A0A9Y4JRZ9</accession>
<keyword evidence="9 15" id="KW-0106">Calcium</keyword>
<evidence type="ECO:0000256" key="15">
    <source>
        <dbReference type="PROSITE-ProRule" id="PRU00043"/>
    </source>
</evidence>
<keyword evidence="8" id="KW-0677">Repeat</keyword>
<dbReference type="SMART" id="SM00112">
    <property type="entry name" value="CA"/>
    <property type="match status" value="4"/>
</dbReference>
<dbReference type="Gene3D" id="2.60.40.60">
    <property type="entry name" value="Cadherins"/>
    <property type="match status" value="5"/>
</dbReference>
<evidence type="ECO:0000313" key="21">
    <source>
        <dbReference type="Proteomes" id="UP000694891"/>
    </source>
</evidence>
<dbReference type="CDD" id="cd11304">
    <property type="entry name" value="Cadherin_repeat"/>
    <property type="match status" value="4"/>
</dbReference>
<feature type="region of interest" description="Disordered" evidence="18">
    <location>
        <begin position="888"/>
        <end position="922"/>
    </location>
</feature>
<protein>
    <submittedName>
        <fullName evidence="22">Desmoglein-2-like</fullName>
    </submittedName>
</protein>
<evidence type="ECO:0000256" key="19">
    <source>
        <dbReference type="SAM" id="SignalP"/>
    </source>
</evidence>
<dbReference type="GeneID" id="103354309"/>
<feature type="domain" description="Cadherin" evidence="20">
    <location>
        <begin position="254"/>
        <end position="424"/>
    </location>
</feature>
<keyword evidence="7 19" id="KW-0732">Signal</keyword>
<dbReference type="FunFam" id="2.60.40.60:FF:000083">
    <property type="entry name" value="Desmoglein 1"/>
    <property type="match status" value="1"/>
</dbReference>
<dbReference type="Pfam" id="PF01049">
    <property type="entry name" value="CADH_Y-type_LIR"/>
    <property type="match status" value="1"/>
</dbReference>
<keyword evidence="10 16" id="KW-0130">Cell adhesion</keyword>
<keyword evidence="14" id="KW-0325">Glycoprotein</keyword>
<dbReference type="PRINTS" id="PR01818">
    <property type="entry name" value="DESMOCADHERN"/>
</dbReference>
<evidence type="ECO:0000313" key="22">
    <source>
        <dbReference type="RefSeq" id="XP_008275856.1"/>
    </source>
</evidence>
<keyword evidence="11" id="KW-0965">Cell junction</keyword>
<keyword evidence="3" id="KW-1003">Cell membrane</keyword>
<evidence type="ECO:0000256" key="11">
    <source>
        <dbReference type="ARBA" id="ARBA00022949"/>
    </source>
</evidence>
<gene>
    <name evidence="22" type="primary">LOC103354309</name>
</gene>
<evidence type="ECO:0000256" key="9">
    <source>
        <dbReference type="ARBA" id="ARBA00022837"/>
    </source>
</evidence>
<dbReference type="InterPro" id="IPR009122">
    <property type="entry name" value="Desmosomal_cadherin"/>
</dbReference>
<name>A0A9Y4JRZ9_9TELE</name>
<keyword evidence="6" id="KW-0479">Metal-binding</keyword>